<feature type="region of interest" description="Disordered" evidence="1">
    <location>
        <begin position="1"/>
        <end position="40"/>
    </location>
</feature>
<reference evidence="2" key="1">
    <citation type="submission" date="2022-11" db="EMBL/GenBank/DDBJ databases">
        <authorList>
            <person name="Petersen C."/>
        </authorList>
    </citation>
    <scope>NUCLEOTIDE SEQUENCE</scope>
    <source>
        <strain evidence="2">IBT 19713</strain>
    </source>
</reference>
<feature type="region of interest" description="Disordered" evidence="1">
    <location>
        <begin position="56"/>
        <end position="90"/>
    </location>
</feature>
<proteinExistence type="predicted"/>
<dbReference type="EMBL" id="JAPQKS010000007">
    <property type="protein sequence ID" value="KAJ5219742.1"/>
    <property type="molecule type" value="Genomic_DNA"/>
</dbReference>
<dbReference type="AlphaFoldDB" id="A0A9W9NH12"/>
<sequence length="170" mass="18849">MVSGSLQAKRTNDTAFLPLRNQSCSSTAPQKLSKPQNAPLKELCSETVGQSLFQERHAKKHQSFKGPGDKAHTNRARTPKISSGPKSLVGPVRKSTLERRSSGYSIASTTIRAPLGREHPVEFIDKLKVKGFSQGTPLSDVTCRMRLRRLHSVSRIHRGFLYLENGRSRA</sequence>
<protein>
    <submittedName>
        <fullName evidence="2">Uncharacterized protein</fullName>
    </submittedName>
</protein>
<comment type="caution">
    <text evidence="2">The sequence shown here is derived from an EMBL/GenBank/DDBJ whole genome shotgun (WGS) entry which is preliminary data.</text>
</comment>
<evidence type="ECO:0000313" key="2">
    <source>
        <dbReference type="EMBL" id="KAJ5219742.1"/>
    </source>
</evidence>
<accession>A0A9W9NH12</accession>
<keyword evidence="3" id="KW-1185">Reference proteome</keyword>
<evidence type="ECO:0000256" key="1">
    <source>
        <dbReference type="SAM" id="MobiDB-lite"/>
    </source>
</evidence>
<evidence type="ECO:0000313" key="3">
    <source>
        <dbReference type="Proteomes" id="UP001150941"/>
    </source>
</evidence>
<feature type="compositionally biased region" description="Polar residues" evidence="1">
    <location>
        <begin position="20"/>
        <end position="36"/>
    </location>
</feature>
<dbReference type="Proteomes" id="UP001150941">
    <property type="component" value="Unassembled WGS sequence"/>
</dbReference>
<reference evidence="2" key="2">
    <citation type="journal article" date="2023" name="IMA Fungus">
        <title>Comparative genomic study of the Penicillium genus elucidates a diverse pangenome and 15 lateral gene transfer events.</title>
        <authorList>
            <person name="Petersen C."/>
            <person name="Sorensen T."/>
            <person name="Nielsen M.R."/>
            <person name="Sondergaard T.E."/>
            <person name="Sorensen J.L."/>
            <person name="Fitzpatrick D.A."/>
            <person name="Frisvad J.C."/>
            <person name="Nielsen K.L."/>
        </authorList>
    </citation>
    <scope>NUCLEOTIDE SEQUENCE</scope>
    <source>
        <strain evidence="2">IBT 19713</strain>
    </source>
</reference>
<organism evidence="2 3">
    <name type="scientific">Penicillium chermesinum</name>
    <dbReference type="NCBI Taxonomy" id="63820"/>
    <lineage>
        <taxon>Eukaryota</taxon>
        <taxon>Fungi</taxon>
        <taxon>Dikarya</taxon>
        <taxon>Ascomycota</taxon>
        <taxon>Pezizomycotina</taxon>
        <taxon>Eurotiomycetes</taxon>
        <taxon>Eurotiomycetidae</taxon>
        <taxon>Eurotiales</taxon>
        <taxon>Aspergillaceae</taxon>
        <taxon>Penicillium</taxon>
    </lineage>
</organism>
<dbReference type="RefSeq" id="XP_058326572.1">
    <property type="nucleotide sequence ID" value="XM_058478242.1"/>
</dbReference>
<gene>
    <name evidence="2" type="ORF">N7468_008946</name>
</gene>
<dbReference type="GeneID" id="83205545"/>
<name>A0A9W9NH12_9EURO</name>